<organism evidence="2 3">
    <name type="scientific">Pleurodeles waltl</name>
    <name type="common">Iberian ribbed newt</name>
    <dbReference type="NCBI Taxonomy" id="8319"/>
    <lineage>
        <taxon>Eukaryota</taxon>
        <taxon>Metazoa</taxon>
        <taxon>Chordata</taxon>
        <taxon>Craniata</taxon>
        <taxon>Vertebrata</taxon>
        <taxon>Euteleostomi</taxon>
        <taxon>Amphibia</taxon>
        <taxon>Batrachia</taxon>
        <taxon>Caudata</taxon>
        <taxon>Salamandroidea</taxon>
        <taxon>Salamandridae</taxon>
        <taxon>Pleurodelinae</taxon>
        <taxon>Pleurodeles</taxon>
    </lineage>
</organism>
<dbReference type="EMBL" id="JANPWB010000014">
    <property type="protein sequence ID" value="KAJ1095559.1"/>
    <property type="molecule type" value="Genomic_DNA"/>
</dbReference>
<comment type="caution">
    <text evidence="2">The sequence shown here is derived from an EMBL/GenBank/DDBJ whole genome shotgun (WGS) entry which is preliminary data.</text>
</comment>
<sequence length="170" mass="18308">MWRRDKERCFSSRGQLGRPRKFNASVYHYRLDEGRRFGGIFNEGRGGQALSLPPLGSTRCVLERRSRIGSRVGLEPLAPASTAPQRSSGMCSTKGASRLLVAALGSGDAHRGARGPGALPTSSLFCAQRARVTAAIPSDGGRSDLGTLGPPRRPRPPRHRSPGAFIYARQ</sequence>
<name>A0AAV7LXC4_PLEWA</name>
<reference evidence="2" key="1">
    <citation type="journal article" date="2022" name="bioRxiv">
        <title>Sequencing and chromosome-scale assembly of the giantPleurodeles waltlgenome.</title>
        <authorList>
            <person name="Brown T."/>
            <person name="Elewa A."/>
            <person name="Iarovenko S."/>
            <person name="Subramanian E."/>
            <person name="Araus A.J."/>
            <person name="Petzold A."/>
            <person name="Susuki M."/>
            <person name="Suzuki K.-i.T."/>
            <person name="Hayashi T."/>
            <person name="Toyoda A."/>
            <person name="Oliveira C."/>
            <person name="Osipova E."/>
            <person name="Leigh N.D."/>
            <person name="Simon A."/>
            <person name="Yun M.H."/>
        </authorList>
    </citation>
    <scope>NUCLEOTIDE SEQUENCE</scope>
    <source>
        <strain evidence="2">20211129_DDA</strain>
        <tissue evidence="2">Liver</tissue>
    </source>
</reference>
<gene>
    <name evidence="2" type="ORF">NDU88_000721</name>
</gene>
<proteinExistence type="predicted"/>
<keyword evidence="3" id="KW-1185">Reference proteome</keyword>
<evidence type="ECO:0000256" key="1">
    <source>
        <dbReference type="SAM" id="MobiDB-lite"/>
    </source>
</evidence>
<dbReference type="AlphaFoldDB" id="A0AAV7LXC4"/>
<evidence type="ECO:0000313" key="3">
    <source>
        <dbReference type="Proteomes" id="UP001066276"/>
    </source>
</evidence>
<protein>
    <submittedName>
        <fullName evidence="2">Uncharacterized protein</fullName>
    </submittedName>
</protein>
<dbReference type="Proteomes" id="UP001066276">
    <property type="component" value="Chromosome 10"/>
</dbReference>
<feature type="compositionally biased region" description="Basic residues" evidence="1">
    <location>
        <begin position="152"/>
        <end position="161"/>
    </location>
</feature>
<feature type="region of interest" description="Disordered" evidence="1">
    <location>
        <begin position="135"/>
        <end position="170"/>
    </location>
</feature>
<accession>A0AAV7LXC4</accession>
<evidence type="ECO:0000313" key="2">
    <source>
        <dbReference type="EMBL" id="KAJ1095559.1"/>
    </source>
</evidence>